<dbReference type="InterPro" id="IPR015797">
    <property type="entry name" value="NUDIX_hydrolase-like_dom_sf"/>
</dbReference>
<keyword evidence="3 5" id="KW-0378">Hydrolase</keyword>
<protein>
    <submittedName>
        <fullName evidence="7">NUDIX hydrolase</fullName>
    </submittedName>
</protein>
<reference evidence="7 8" key="1">
    <citation type="journal article" date="2019" name="Int. J. Syst. Evol. Microbiol.">
        <title>The Global Catalogue of Microorganisms (GCM) 10K type strain sequencing project: providing services to taxonomists for standard genome sequencing and annotation.</title>
        <authorList>
            <consortium name="The Broad Institute Genomics Platform"/>
            <consortium name="The Broad Institute Genome Sequencing Center for Infectious Disease"/>
            <person name="Wu L."/>
            <person name="Ma J."/>
        </authorList>
    </citation>
    <scope>NUCLEOTIDE SEQUENCE [LARGE SCALE GENOMIC DNA]</scope>
    <source>
        <strain evidence="7 8">JCM 16014</strain>
    </source>
</reference>
<comment type="caution">
    <text evidence="7">The sequence shown here is derived from an EMBL/GenBank/DDBJ whole genome shotgun (WGS) entry which is preliminary data.</text>
</comment>
<evidence type="ECO:0000256" key="2">
    <source>
        <dbReference type="ARBA" id="ARBA00005582"/>
    </source>
</evidence>
<dbReference type="Proteomes" id="UP001500751">
    <property type="component" value="Unassembled WGS sequence"/>
</dbReference>
<dbReference type="Gene3D" id="3.90.79.10">
    <property type="entry name" value="Nucleoside Triphosphate Pyrophosphohydrolase"/>
    <property type="match status" value="1"/>
</dbReference>
<dbReference type="RefSeq" id="WP_344671422.1">
    <property type="nucleotide sequence ID" value="NZ_BAAAQN010000081.1"/>
</dbReference>
<dbReference type="SUPFAM" id="SSF55811">
    <property type="entry name" value="Nudix"/>
    <property type="match status" value="1"/>
</dbReference>
<dbReference type="InterPro" id="IPR020476">
    <property type="entry name" value="Nudix_hydrolase"/>
</dbReference>
<gene>
    <name evidence="7" type="ORF">GCM10009839_84930</name>
</gene>
<dbReference type="InterPro" id="IPR020084">
    <property type="entry name" value="NUDIX_hydrolase_CS"/>
</dbReference>
<dbReference type="InterPro" id="IPR000086">
    <property type="entry name" value="NUDIX_hydrolase_dom"/>
</dbReference>
<dbReference type="GO" id="GO:0016787">
    <property type="term" value="F:hydrolase activity"/>
    <property type="evidence" value="ECO:0007669"/>
    <property type="project" value="UniProtKB-KW"/>
</dbReference>
<evidence type="ECO:0000256" key="4">
    <source>
        <dbReference type="ARBA" id="ARBA00022842"/>
    </source>
</evidence>
<evidence type="ECO:0000256" key="3">
    <source>
        <dbReference type="ARBA" id="ARBA00022801"/>
    </source>
</evidence>
<accession>A0ABN2VG50</accession>
<dbReference type="EMBL" id="BAAAQN010000081">
    <property type="protein sequence ID" value="GAA2061039.1"/>
    <property type="molecule type" value="Genomic_DNA"/>
</dbReference>
<dbReference type="PROSITE" id="PS00893">
    <property type="entry name" value="NUDIX_BOX"/>
    <property type="match status" value="1"/>
</dbReference>
<dbReference type="PANTHER" id="PTHR43046:SF12">
    <property type="entry name" value="GDP-MANNOSE MANNOSYL HYDROLASE"/>
    <property type="match status" value="1"/>
</dbReference>
<keyword evidence="8" id="KW-1185">Reference proteome</keyword>
<dbReference type="PANTHER" id="PTHR43046">
    <property type="entry name" value="GDP-MANNOSE MANNOSYL HYDROLASE"/>
    <property type="match status" value="1"/>
</dbReference>
<evidence type="ECO:0000313" key="8">
    <source>
        <dbReference type="Proteomes" id="UP001500751"/>
    </source>
</evidence>
<evidence type="ECO:0000313" key="7">
    <source>
        <dbReference type="EMBL" id="GAA2061039.1"/>
    </source>
</evidence>
<keyword evidence="4" id="KW-0460">Magnesium</keyword>
<name>A0ABN2VG50_9ACTN</name>
<comment type="similarity">
    <text evidence="2 5">Belongs to the Nudix hydrolase family.</text>
</comment>
<evidence type="ECO:0000256" key="1">
    <source>
        <dbReference type="ARBA" id="ARBA00001946"/>
    </source>
</evidence>
<dbReference type="CDD" id="cd04685">
    <property type="entry name" value="NUDIX_Hydrolase"/>
    <property type="match status" value="1"/>
</dbReference>
<dbReference type="Pfam" id="PF00293">
    <property type="entry name" value="NUDIX"/>
    <property type="match status" value="1"/>
</dbReference>
<evidence type="ECO:0000259" key="6">
    <source>
        <dbReference type="PROSITE" id="PS51462"/>
    </source>
</evidence>
<sequence length="168" mass="18506">MLTLPEGPYARHTARILLMNREDRLLLFKFHSSRQAGGFVWLTPGGGIDEGEELNAAAARELREETGLVVAPEALGGLVAATGGYADLGWKKGVFREDYFFHRVDSLDIDMSGFTELERKAISDHRWWSVEEVAAADGSVVPWGLAPLLASILREGLPSEVVALPWHH</sequence>
<organism evidence="7 8">
    <name type="scientific">Catenulispora yoronensis</name>
    <dbReference type="NCBI Taxonomy" id="450799"/>
    <lineage>
        <taxon>Bacteria</taxon>
        <taxon>Bacillati</taxon>
        <taxon>Actinomycetota</taxon>
        <taxon>Actinomycetes</taxon>
        <taxon>Catenulisporales</taxon>
        <taxon>Catenulisporaceae</taxon>
        <taxon>Catenulispora</taxon>
    </lineage>
</organism>
<dbReference type="PROSITE" id="PS51462">
    <property type="entry name" value="NUDIX"/>
    <property type="match status" value="1"/>
</dbReference>
<evidence type="ECO:0000256" key="5">
    <source>
        <dbReference type="RuleBase" id="RU003476"/>
    </source>
</evidence>
<comment type="cofactor">
    <cofactor evidence="1">
        <name>Mg(2+)</name>
        <dbReference type="ChEBI" id="CHEBI:18420"/>
    </cofactor>
</comment>
<feature type="domain" description="Nudix hydrolase" evidence="6">
    <location>
        <begin position="9"/>
        <end position="151"/>
    </location>
</feature>
<dbReference type="PRINTS" id="PR00502">
    <property type="entry name" value="NUDIXFAMILY"/>
</dbReference>
<proteinExistence type="inferred from homology"/>